<gene>
    <name evidence="1" type="ORF">EDC28_107264</name>
</gene>
<comment type="caution">
    <text evidence="1">The sequence shown here is derived from an EMBL/GenBank/DDBJ whole genome shotgun (WGS) entry which is preliminary data.</text>
</comment>
<dbReference type="EMBL" id="RJUL01000007">
    <property type="protein sequence ID" value="ROQ24381.1"/>
    <property type="molecule type" value="Genomic_DNA"/>
</dbReference>
<name>A0A3N1PAD8_9GAMM</name>
<protein>
    <submittedName>
        <fullName evidence="1">Uncharacterized protein</fullName>
    </submittedName>
</protein>
<sequence length="100" mass="11523">MKSAKAFAQWLAGRVGHAPQGVYLTRDDIQQLTGRQRFTMDYITDVHFELAAAGWGLVSDVHREKFFMVRLPREHWLEYGDRYNGQAAQAEADNVRRLKG</sequence>
<organism evidence="1 2">
    <name type="scientific">Gallaecimonas pentaromativorans</name>
    <dbReference type="NCBI Taxonomy" id="584787"/>
    <lineage>
        <taxon>Bacteria</taxon>
        <taxon>Pseudomonadati</taxon>
        <taxon>Pseudomonadota</taxon>
        <taxon>Gammaproteobacteria</taxon>
        <taxon>Enterobacterales</taxon>
        <taxon>Gallaecimonadaceae</taxon>
        <taxon>Gallaecimonas</taxon>
    </lineage>
</organism>
<reference evidence="1 2" key="1">
    <citation type="submission" date="2018-11" db="EMBL/GenBank/DDBJ databases">
        <title>Genomic Encyclopedia of Type Strains, Phase IV (KMG-IV): sequencing the most valuable type-strain genomes for metagenomic binning, comparative biology and taxonomic classification.</title>
        <authorList>
            <person name="Goeker M."/>
        </authorList>
    </citation>
    <scope>NUCLEOTIDE SEQUENCE [LARGE SCALE GENOMIC DNA]</scope>
    <source>
        <strain evidence="1 2">DSM 21945</strain>
    </source>
</reference>
<keyword evidence="2" id="KW-1185">Reference proteome</keyword>
<evidence type="ECO:0000313" key="2">
    <source>
        <dbReference type="Proteomes" id="UP000268033"/>
    </source>
</evidence>
<dbReference type="AlphaFoldDB" id="A0A3N1PAD8"/>
<dbReference type="RefSeq" id="WP_050659755.1">
    <property type="nucleotide sequence ID" value="NZ_JBLXAC010000011.1"/>
</dbReference>
<dbReference type="OrthoDB" id="5817599at2"/>
<accession>A0A3N1PAD8</accession>
<evidence type="ECO:0000313" key="1">
    <source>
        <dbReference type="EMBL" id="ROQ24381.1"/>
    </source>
</evidence>
<dbReference type="Proteomes" id="UP000268033">
    <property type="component" value="Unassembled WGS sequence"/>
</dbReference>
<dbReference type="STRING" id="584787.GCA_001247655_00849"/>
<proteinExistence type="predicted"/>